<keyword evidence="1 4" id="KW-0808">Transferase</keyword>
<evidence type="ECO:0000313" key="5">
    <source>
        <dbReference type="Proteomes" id="UP000221011"/>
    </source>
</evidence>
<name>A0A291QNE5_9ACTN</name>
<accession>A0A291QNE5</accession>
<dbReference type="EMBL" id="CP022685">
    <property type="protein sequence ID" value="ATL33066.1"/>
    <property type="molecule type" value="Genomic_DNA"/>
</dbReference>
<dbReference type="InterPro" id="IPR000182">
    <property type="entry name" value="GNAT_dom"/>
</dbReference>
<organism evidence="4 5">
    <name type="scientific">Streptomyces formicae</name>
    <dbReference type="NCBI Taxonomy" id="1616117"/>
    <lineage>
        <taxon>Bacteria</taxon>
        <taxon>Bacillati</taxon>
        <taxon>Actinomycetota</taxon>
        <taxon>Actinomycetes</taxon>
        <taxon>Kitasatosporales</taxon>
        <taxon>Streptomycetaceae</taxon>
        <taxon>Streptomyces</taxon>
    </lineage>
</organism>
<keyword evidence="2" id="KW-0012">Acyltransferase</keyword>
<dbReference type="KEGG" id="sfk:KY5_8048"/>
<gene>
    <name evidence="4" type="ORF">KY5_8048</name>
</gene>
<dbReference type="GO" id="GO:0016747">
    <property type="term" value="F:acyltransferase activity, transferring groups other than amino-acyl groups"/>
    <property type="evidence" value="ECO:0007669"/>
    <property type="project" value="InterPro"/>
</dbReference>
<dbReference type="Pfam" id="PF00583">
    <property type="entry name" value="Acetyltransf_1"/>
    <property type="match status" value="1"/>
</dbReference>
<dbReference type="InterPro" id="IPR050680">
    <property type="entry name" value="YpeA/RimI_acetyltransf"/>
</dbReference>
<evidence type="ECO:0000259" key="3">
    <source>
        <dbReference type="PROSITE" id="PS51186"/>
    </source>
</evidence>
<dbReference type="PROSITE" id="PS51186">
    <property type="entry name" value="GNAT"/>
    <property type="match status" value="1"/>
</dbReference>
<dbReference type="SUPFAM" id="SSF55729">
    <property type="entry name" value="Acyl-CoA N-acyltransferases (Nat)"/>
    <property type="match status" value="1"/>
</dbReference>
<evidence type="ECO:0000313" key="4">
    <source>
        <dbReference type="EMBL" id="ATL33066.1"/>
    </source>
</evidence>
<dbReference type="InterPro" id="IPR016181">
    <property type="entry name" value="Acyl_CoA_acyltransferase"/>
</dbReference>
<proteinExistence type="predicted"/>
<evidence type="ECO:0000256" key="2">
    <source>
        <dbReference type="ARBA" id="ARBA00023315"/>
    </source>
</evidence>
<reference evidence="4 5" key="1">
    <citation type="submission" date="2017-08" db="EMBL/GenBank/DDBJ databases">
        <title>Complete Genome Sequence of Streptomyces formicae KY5, the formicamycin producer.</title>
        <authorList>
            <person name="Holmes N.A."/>
            <person name="Devine R."/>
            <person name="Qin Z."/>
            <person name="Seipke R.F."/>
            <person name="Wilkinson B."/>
            <person name="Hutchings M.I."/>
        </authorList>
    </citation>
    <scope>NUCLEOTIDE SEQUENCE [LARGE SCALE GENOMIC DNA]</scope>
    <source>
        <strain evidence="4 5">KY5</strain>
    </source>
</reference>
<protein>
    <submittedName>
        <fullName evidence="4">Acetyltransferase</fullName>
    </submittedName>
</protein>
<keyword evidence="5" id="KW-1185">Reference proteome</keyword>
<dbReference type="Gene3D" id="3.40.630.30">
    <property type="match status" value="1"/>
</dbReference>
<sequence>MRLWDVADGHAGGVPQSRLMRNQMRRAGAVMCDRAMSNVLSVPGVDELGVVVDALREWQYEGAPIQLHPGDLGWFWSAGPQATAAAVRTWSGGGRLLAVGMLDGPDLLRLTIAPDARRDEGLAQQLAEDLTRPERGVLKAGEAYVESPQDALLHDLLLEHDWHVDEPWTPLHRDLTEPVGDPGAGLRIEVTGPERAHVRTAVHRSAFNSPAFTDERWHAMTAGPMYADARCLVAYDEQDSAVAAVTVWSAGPGKPGVLEPMGVHQDHRGHGYGRAITVAAAAALQEMGASSAMVNAPSSNVAAVATYASAGFTKLPEVRDRRRDA</sequence>
<dbReference type="PANTHER" id="PTHR43420">
    <property type="entry name" value="ACETYLTRANSFERASE"/>
    <property type="match status" value="1"/>
</dbReference>
<feature type="domain" description="N-acetyltransferase" evidence="3">
    <location>
        <begin position="186"/>
        <end position="325"/>
    </location>
</feature>
<dbReference type="Proteomes" id="UP000221011">
    <property type="component" value="Chromosome"/>
</dbReference>
<evidence type="ECO:0000256" key="1">
    <source>
        <dbReference type="ARBA" id="ARBA00022679"/>
    </source>
</evidence>
<dbReference type="CDD" id="cd04301">
    <property type="entry name" value="NAT_SF"/>
    <property type="match status" value="1"/>
</dbReference>
<dbReference type="AlphaFoldDB" id="A0A291QNE5"/>